<dbReference type="SUPFAM" id="SSF51735">
    <property type="entry name" value="NAD(P)-binding Rossmann-fold domains"/>
    <property type="match status" value="1"/>
</dbReference>
<evidence type="ECO:0000256" key="1">
    <source>
        <dbReference type="ARBA" id="ARBA00023002"/>
    </source>
</evidence>
<evidence type="ECO:0000256" key="2">
    <source>
        <dbReference type="ARBA" id="ARBA00023445"/>
    </source>
</evidence>
<dbReference type="AlphaFoldDB" id="A0AA40DX23"/>
<dbReference type="PANTHER" id="PTHR10366">
    <property type="entry name" value="NAD DEPENDENT EPIMERASE/DEHYDRATASE"/>
    <property type="match status" value="1"/>
</dbReference>
<proteinExistence type="inferred from homology"/>
<feature type="domain" description="Ketoreductase" evidence="3">
    <location>
        <begin position="6"/>
        <end position="181"/>
    </location>
</feature>
<dbReference type="Gene3D" id="3.40.50.720">
    <property type="entry name" value="NAD(P)-binding Rossmann-like Domain"/>
    <property type="match status" value="1"/>
</dbReference>
<organism evidence="4 5">
    <name type="scientific">Lasiosphaeris hirsuta</name>
    <dbReference type="NCBI Taxonomy" id="260670"/>
    <lineage>
        <taxon>Eukaryota</taxon>
        <taxon>Fungi</taxon>
        <taxon>Dikarya</taxon>
        <taxon>Ascomycota</taxon>
        <taxon>Pezizomycotina</taxon>
        <taxon>Sordariomycetes</taxon>
        <taxon>Sordariomycetidae</taxon>
        <taxon>Sordariales</taxon>
        <taxon>Lasiosphaeriaceae</taxon>
        <taxon>Lasiosphaeris</taxon>
    </lineage>
</organism>
<gene>
    <name evidence="4" type="ORF">B0H67DRAFT_582628</name>
</gene>
<dbReference type="SMART" id="SM00822">
    <property type="entry name" value="PKS_KR"/>
    <property type="match status" value="1"/>
</dbReference>
<dbReference type="Proteomes" id="UP001172102">
    <property type="component" value="Unassembled WGS sequence"/>
</dbReference>
<dbReference type="InterPro" id="IPR057326">
    <property type="entry name" value="KR_dom"/>
</dbReference>
<sequence>MSSPPTHILLTGATGFIGAHILDALLAHTSANIRVAVRSPHKGTALLAARASHAARLSTVTIPDFASPELDLTPALAGGIDGVIHAASPVTYDITDNEAELIQPAIRGVEAILKAAAAAGSVKRMVLTSSFAAVLDINRTSGTYTAADWNPITYAEGVADSPVEAYRASKKFAELAAWEFAESGKAGFDLVTIAPPMVFGPVVHPVGGVAELNDSAAVLWRAAEGREPRPVARVAFWVDVRDLAVAHVQALLRPEAGGKRFLVASPERFNYALVAKIVSEEFEFARARVVEGSLVPDQTKDIDGETAARELGISYRRLRESVVDLVAQISKKQEEGW</sequence>
<protein>
    <recommendedName>
        <fullName evidence="3">Ketoreductase domain-containing protein</fullName>
    </recommendedName>
</protein>
<reference evidence="4" key="1">
    <citation type="submission" date="2023-06" db="EMBL/GenBank/DDBJ databases">
        <title>Genome-scale phylogeny and comparative genomics of the fungal order Sordariales.</title>
        <authorList>
            <consortium name="Lawrence Berkeley National Laboratory"/>
            <person name="Hensen N."/>
            <person name="Bonometti L."/>
            <person name="Westerberg I."/>
            <person name="Brannstrom I.O."/>
            <person name="Guillou S."/>
            <person name="Cros-Aarteil S."/>
            <person name="Calhoun S."/>
            <person name="Haridas S."/>
            <person name="Kuo A."/>
            <person name="Mondo S."/>
            <person name="Pangilinan J."/>
            <person name="Riley R."/>
            <person name="Labutti K."/>
            <person name="Andreopoulos B."/>
            <person name="Lipzen A."/>
            <person name="Chen C."/>
            <person name="Yanf M."/>
            <person name="Daum C."/>
            <person name="Ng V."/>
            <person name="Clum A."/>
            <person name="Steindorff A."/>
            <person name="Ohm R."/>
            <person name="Martin F."/>
            <person name="Silar P."/>
            <person name="Natvig D."/>
            <person name="Lalanne C."/>
            <person name="Gautier V."/>
            <person name="Ament-Velasquez S.L."/>
            <person name="Kruys A."/>
            <person name="Hutchinson M.I."/>
            <person name="Powell A.J."/>
            <person name="Barry K."/>
            <person name="Miller A.N."/>
            <person name="Grigoriev I.V."/>
            <person name="Debuchy R."/>
            <person name="Gladieux P."/>
            <person name="Thoren M.H."/>
            <person name="Johannesson H."/>
        </authorList>
    </citation>
    <scope>NUCLEOTIDE SEQUENCE</scope>
    <source>
        <strain evidence="4">SMH4607-1</strain>
    </source>
</reference>
<dbReference type="GO" id="GO:0016616">
    <property type="term" value="F:oxidoreductase activity, acting on the CH-OH group of donors, NAD or NADP as acceptor"/>
    <property type="evidence" value="ECO:0007669"/>
    <property type="project" value="TreeGrafter"/>
</dbReference>
<evidence type="ECO:0000313" key="4">
    <source>
        <dbReference type="EMBL" id="KAK0716211.1"/>
    </source>
</evidence>
<dbReference type="Pfam" id="PF01370">
    <property type="entry name" value="Epimerase"/>
    <property type="match status" value="1"/>
</dbReference>
<accession>A0AA40DX23</accession>
<evidence type="ECO:0000313" key="5">
    <source>
        <dbReference type="Proteomes" id="UP001172102"/>
    </source>
</evidence>
<comment type="caution">
    <text evidence="4">The sequence shown here is derived from an EMBL/GenBank/DDBJ whole genome shotgun (WGS) entry which is preliminary data.</text>
</comment>
<dbReference type="EMBL" id="JAUKUA010000004">
    <property type="protein sequence ID" value="KAK0716211.1"/>
    <property type="molecule type" value="Genomic_DNA"/>
</dbReference>
<keyword evidence="1" id="KW-0560">Oxidoreductase</keyword>
<dbReference type="InterPro" id="IPR050425">
    <property type="entry name" value="NAD(P)_dehydrat-like"/>
</dbReference>
<dbReference type="PANTHER" id="PTHR10366:SF579">
    <property type="entry name" value="3-BETA HYDROXYSTEROID DEHYDROGENASE_ISOMERASE FAMILY PROTEIN (AFU_ORTHOLOGUE AFUA_3G02250)"/>
    <property type="match status" value="1"/>
</dbReference>
<dbReference type="InterPro" id="IPR001509">
    <property type="entry name" value="Epimerase_deHydtase"/>
</dbReference>
<comment type="similarity">
    <text evidence="2">Belongs to the NAD(P)-dependent epimerase/dehydratase family. Dihydroflavonol-4-reductase subfamily.</text>
</comment>
<name>A0AA40DX23_9PEZI</name>
<keyword evidence="5" id="KW-1185">Reference proteome</keyword>
<dbReference type="InterPro" id="IPR036291">
    <property type="entry name" value="NAD(P)-bd_dom_sf"/>
</dbReference>
<evidence type="ECO:0000259" key="3">
    <source>
        <dbReference type="SMART" id="SM00822"/>
    </source>
</evidence>